<keyword evidence="3" id="KW-1185">Reference proteome</keyword>
<name>A0A553P3M0_TIGCA</name>
<dbReference type="PANTHER" id="PTHR23278">
    <property type="entry name" value="SIDESTEP PROTEIN"/>
    <property type="match status" value="1"/>
</dbReference>
<gene>
    <name evidence="2" type="ORF">TCAL_11266</name>
</gene>
<organism evidence="2 3">
    <name type="scientific">Tigriopus californicus</name>
    <name type="common">Marine copepod</name>
    <dbReference type="NCBI Taxonomy" id="6832"/>
    <lineage>
        <taxon>Eukaryota</taxon>
        <taxon>Metazoa</taxon>
        <taxon>Ecdysozoa</taxon>
        <taxon>Arthropoda</taxon>
        <taxon>Crustacea</taxon>
        <taxon>Multicrustacea</taxon>
        <taxon>Hexanauplia</taxon>
        <taxon>Copepoda</taxon>
        <taxon>Harpacticoida</taxon>
        <taxon>Harpacticidae</taxon>
        <taxon>Tigriopus</taxon>
    </lineage>
</organism>
<evidence type="ECO:0000313" key="2">
    <source>
        <dbReference type="EMBL" id="TRY72298.1"/>
    </source>
</evidence>
<feature type="chain" id="PRO_5021741168" description="Ig-like domain-containing protein" evidence="1">
    <location>
        <begin position="28"/>
        <end position="195"/>
    </location>
</feature>
<accession>A0A553P3M0</accession>
<dbReference type="STRING" id="6832.A0A553P3M0"/>
<feature type="signal peptide" evidence="1">
    <location>
        <begin position="1"/>
        <end position="27"/>
    </location>
</feature>
<dbReference type="InterPro" id="IPR036179">
    <property type="entry name" value="Ig-like_dom_sf"/>
</dbReference>
<dbReference type="SUPFAM" id="SSF48726">
    <property type="entry name" value="Immunoglobulin"/>
    <property type="match status" value="1"/>
</dbReference>
<evidence type="ECO:0008006" key="4">
    <source>
        <dbReference type="Google" id="ProtNLM"/>
    </source>
</evidence>
<dbReference type="InterPro" id="IPR013783">
    <property type="entry name" value="Ig-like_fold"/>
</dbReference>
<dbReference type="Proteomes" id="UP000318571">
    <property type="component" value="Chromosome 7"/>
</dbReference>
<dbReference type="Gene3D" id="2.60.40.10">
    <property type="entry name" value="Immunoglobulins"/>
    <property type="match status" value="1"/>
</dbReference>
<protein>
    <recommendedName>
        <fullName evidence="4">Ig-like domain-containing protein</fullName>
    </recommendedName>
</protein>
<proteinExistence type="predicted"/>
<sequence>MISLRLCANECLFWFLLIMISYHRARAQGPHPMSEPQIGLHPYNRPIQFPNGFTPNPSSTKKVHQMPTTQEYEDDEKPIPIVDVHAVIGRKAELPCDIDPSDPKDDVYLVLWYRHEAGKPLYSFDVRGRDSEDGKHWSANEPFGNRAFFRVGTDPTFLLINDVRLDLMSFMSLEASTSFDDEEGEEREDGKDEAE</sequence>
<keyword evidence="1" id="KW-0732">Signal</keyword>
<comment type="caution">
    <text evidence="2">The sequence shown here is derived from an EMBL/GenBank/DDBJ whole genome shotgun (WGS) entry which is preliminary data.</text>
</comment>
<dbReference type="AlphaFoldDB" id="A0A553P3M0"/>
<evidence type="ECO:0000313" key="3">
    <source>
        <dbReference type="Proteomes" id="UP000318571"/>
    </source>
</evidence>
<evidence type="ECO:0000256" key="1">
    <source>
        <dbReference type="SAM" id="SignalP"/>
    </source>
</evidence>
<reference evidence="2 3" key="1">
    <citation type="journal article" date="2018" name="Nat. Ecol. Evol.">
        <title>Genomic signatures of mitonuclear coevolution across populations of Tigriopus californicus.</title>
        <authorList>
            <person name="Barreto F.S."/>
            <person name="Watson E.T."/>
            <person name="Lima T.G."/>
            <person name="Willett C.S."/>
            <person name="Edmands S."/>
            <person name="Li W."/>
            <person name="Burton R.S."/>
        </authorList>
    </citation>
    <scope>NUCLEOTIDE SEQUENCE [LARGE SCALE GENOMIC DNA]</scope>
    <source>
        <strain evidence="2 3">San Diego</strain>
    </source>
</reference>
<dbReference type="PANTHER" id="PTHR23278:SF19">
    <property type="entry name" value="OBSCURIN"/>
    <property type="match status" value="1"/>
</dbReference>
<dbReference type="EMBL" id="VCGU01000008">
    <property type="protein sequence ID" value="TRY72298.1"/>
    <property type="molecule type" value="Genomic_DNA"/>
</dbReference>